<feature type="transmembrane region" description="Helical" evidence="8">
    <location>
        <begin position="248"/>
        <end position="267"/>
    </location>
</feature>
<dbReference type="PANTHER" id="PTHR42718">
    <property type="entry name" value="MAJOR FACILITATOR SUPERFAMILY MULTIDRUG TRANSPORTER MFSC"/>
    <property type="match status" value="1"/>
</dbReference>
<feature type="transmembrane region" description="Helical" evidence="8">
    <location>
        <begin position="445"/>
        <end position="466"/>
    </location>
</feature>
<dbReference type="GO" id="GO:0022857">
    <property type="term" value="F:transmembrane transporter activity"/>
    <property type="evidence" value="ECO:0007669"/>
    <property type="project" value="InterPro"/>
</dbReference>
<evidence type="ECO:0000256" key="2">
    <source>
        <dbReference type="ARBA" id="ARBA00022448"/>
    </source>
</evidence>
<dbReference type="PANTHER" id="PTHR42718:SF46">
    <property type="entry name" value="BLR6921 PROTEIN"/>
    <property type="match status" value="1"/>
</dbReference>
<evidence type="ECO:0000256" key="3">
    <source>
        <dbReference type="ARBA" id="ARBA00022475"/>
    </source>
</evidence>
<evidence type="ECO:0000256" key="5">
    <source>
        <dbReference type="ARBA" id="ARBA00022989"/>
    </source>
</evidence>
<keyword evidence="6 8" id="KW-0472">Membrane</keyword>
<feature type="region of interest" description="Disordered" evidence="7">
    <location>
        <begin position="1"/>
        <end position="43"/>
    </location>
</feature>
<dbReference type="STRING" id="243061.AWC25_01945"/>
<feature type="transmembrane region" description="Helical" evidence="8">
    <location>
        <begin position="379"/>
        <end position="397"/>
    </location>
</feature>
<feature type="transmembrane region" description="Helical" evidence="8">
    <location>
        <begin position="186"/>
        <end position="210"/>
    </location>
</feature>
<accession>A0A1E3T9E8</accession>
<feature type="compositionally biased region" description="Low complexity" evidence="7">
    <location>
        <begin position="32"/>
        <end position="43"/>
    </location>
</feature>
<evidence type="ECO:0000256" key="4">
    <source>
        <dbReference type="ARBA" id="ARBA00022692"/>
    </source>
</evidence>
<dbReference type="CDD" id="cd17321">
    <property type="entry name" value="MFS_MMR_MDR_like"/>
    <property type="match status" value="1"/>
</dbReference>
<feature type="domain" description="Major facilitator superfamily (MFS) profile" evidence="9">
    <location>
        <begin position="62"/>
        <end position="522"/>
    </location>
</feature>
<dbReference type="InterPro" id="IPR011701">
    <property type="entry name" value="MFS"/>
</dbReference>
<reference evidence="11" key="1">
    <citation type="submission" date="2016-09" db="EMBL/GenBank/DDBJ databases">
        <authorList>
            <person name="Greninger A.L."/>
            <person name="Jerome K.R."/>
            <person name="Mcnair B."/>
            <person name="Wallis C."/>
            <person name="Fang F."/>
        </authorList>
    </citation>
    <scope>NUCLEOTIDE SEQUENCE [LARGE SCALE GENOMIC DNA]</scope>
    <source>
        <strain evidence="11">BC1_M4</strain>
    </source>
</reference>
<feature type="transmembrane region" description="Helical" evidence="8">
    <location>
        <begin position="216"/>
        <end position="236"/>
    </location>
</feature>
<dbReference type="AlphaFoldDB" id="A0A1E3T9E8"/>
<dbReference type="RefSeq" id="WP_069398702.1">
    <property type="nucleotide sequence ID" value="NZ_JACKTB010000018.1"/>
</dbReference>
<feature type="transmembrane region" description="Helical" evidence="8">
    <location>
        <begin position="498"/>
        <end position="518"/>
    </location>
</feature>
<evidence type="ECO:0000256" key="6">
    <source>
        <dbReference type="ARBA" id="ARBA00023136"/>
    </source>
</evidence>
<name>A0A1E3T9E8_9MYCO</name>
<feature type="transmembrane region" description="Helical" evidence="8">
    <location>
        <begin position="315"/>
        <end position="339"/>
    </location>
</feature>
<comment type="subcellular location">
    <subcellularLocation>
        <location evidence="1">Cell membrane</location>
        <topology evidence="1">Multi-pass membrane protein</topology>
    </subcellularLocation>
</comment>
<dbReference type="InterPro" id="IPR020846">
    <property type="entry name" value="MFS_dom"/>
</dbReference>
<evidence type="ECO:0000259" key="9">
    <source>
        <dbReference type="PROSITE" id="PS50850"/>
    </source>
</evidence>
<keyword evidence="5 8" id="KW-1133">Transmembrane helix</keyword>
<dbReference type="SUPFAM" id="SSF103473">
    <property type="entry name" value="MFS general substrate transporter"/>
    <property type="match status" value="1"/>
</dbReference>
<dbReference type="Gene3D" id="1.20.1720.10">
    <property type="entry name" value="Multidrug resistance protein D"/>
    <property type="match status" value="1"/>
</dbReference>
<gene>
    <name evidence="10" type="ORF">BHQ21_02350</name>
</gene>
<protein>
    <submittedName>
        <fullName evidence="10">MFS transporter</fullName>
    </submittedName>
</protein>
<proteinExistence type="predicted"/>
<dbReference type="EMBL" id="MIHC01000002">
    <property type="protein sequence ID" value="ODR10543.1"/>
    <property type="molecule type" value="Genomic_DNA"/>
</dbReference>
<feature type="transmembrane region" description="Helical" evidence="8">
    <location>
        <begin position="409"/>
        <end position="433"/>
    </location>
</feature>
<feature type="transmembrane region" description="Helical" evidence="8">
    <location>
        <begin position="345"/>
        <end position="367"/>
    </location>
</feature>
<feature type="compositionally biased region" description="Basic and acidic residues" evidence="7">
    <location>
        <begin position="18"/>
        <end position="31"/>
    </location>
</feature>
<dbReference type="OrthoDB" id="4080117at2"/>
<sequence length="538" mass="56334">MTALNDTERAARTWSAARADRPAQGRTERPAETSSAAAPTSTRTRTSRYYPTWLPSRRFIAAVIAIGGMQLLATMDSTVAIVALPKIQNELSLSDAGRSWVITAYVLTFGGLMLLGGRLGDTIGRKRTFIVGVALFTISSVLCAVAWDEATMVIARLLQGIGSAIASPTGLALVATTFSKGPARNAATAVFAAMTAVGSVMGLVVGGALTELSWRLAFLVNVPIGLVMIYLARTALRETNRERMKLDAAGAMLATLACTAAVFAFSMGPEKGWVSFTTIGSGVVAAAAGIAFAIVERTAENPVVPFKLFRDRNRLVTFTAILLAGGVMFSLTVCIGLYVQDILGYSALRAGVGFIPFVIAMGIGLGISSQLVSRFSPRVLTIGGGWLLLVAMIYGWAFMHRGVPYFPNLVLPIVVGGIGIGMVVVPLTLAAIAGVGFDQIGPVSAIALMLQSLGGPLVLAVIQAVITSRTLYLGGTTGPVKFMNDVQLRALDHGYTYGLLWVAGAAVIVGCAALFIGYTPEQVAHAQEVKEAIDAGEL</sequence>
<keyword evidence="4 8" id="KW-0812">Transmembrane</keyword>
<evidence type="ECO:0000313" key="11">
    <source>
        <dbReference type="Proteomes" id="UP000094224"/>
    </source>
</evidence>
<organism evidence="10 11">
    <name type="scientific">Mycobacterium sherrisii</name>
    <dbReference type="NCBI Taxonomy" id="243061"/>
    <lineage>
        <taxon>Bacteria</taxon>
        <taxon>Bacillati</taxon>
        <taxon>Actinomycetota</taxon>
        <taxon>Actinomycetes</taxon>
        <taxon>Mycobacteriales</taxon>
        <taxon>Mycobacteriaceae</taxon>
        <taxon>Mycobacterium</taxon>
        <taxon>Mycobacterium simiae complex</taxon>
    </lineage>
</organism>
<evidence type="ECO:0000256" key="8">
    <source>
        <dbReference type="SAM" id="Phobius"/>
    </source>
</evidence>
<feature type="transmembrane region" description="Helical" evidence="8">
    <location>
        <begin position="273"/>
        <end position="295"/>
    </location>
</feature>
<evidence type="ECO:0000313" key="10">
    <source>
        <dbReference type="EMBL" id="ODR10543.1"/>
    </source>
</evidence>
<keyword evidence="2" id="KW-0813">Transport</keyword>
<dbReference type="InterPro" id="IPR036259">
    <property type="entry name" value="MFS_trans_sf"/>
</dbReference>
<evidence type="ECO:0000256" key="7">
    <source>
        <dbReference type="SAM" id="MobiDB-lite"/>
    </source>
</evidence>
<dbReference type="PROSITE" id="PS50850">
    <property type="entry name" value="MFS"/>
    <property type="match status" value="1"/>
</dbReference>
<feature type="transmembrane region" description="Helical" evidence="8">
    <location>
        <begin position="153"/>
        <end position="174"/>
    </location>
</feature>
<evidence type="ECO:0000256" key="1">
    <source>
        <dbReference type="ARBA" id="ARBA00004651"/>
    </source>
</evidence>
<comment type="caution">
    <text evidence="10">The sequence shown here is derived from an EMBL/GenBank/DDBJ whole genome shotgun (WGS) entry which is preliminary data.</text>
</comment>
<dbReference type="Pfam" id="PF07690">
    <property type="entry name" value="MFS_1"/>
    <property type="match status" value="1"/>
</dbReference>
<dbReference type="Proteomes" id="UP000094224">
    <property type="component" value="Unassembled WGS sequence"/>
</dbReference>
<dbReference type="Gene3D" id="1.20.1250.20">
    <property type="entry name" value="MFS general substrate transporter like domains"/>
    <property type="match status" value="1"/>
</dbReference>
<dbReference type="GO" id="GO:0005886">
    <property type="term" value="C:plasma membrane"/>
    <property type="evidence" value="ECO:0007669"/>
    <property type="project" value="UniProtKB-SubCell"/>
</dbReference>
<feature type="transmembrane region" description="Helical" evidence="8">
    <location>
        <begin position="128"/>
        <end position="147"/>
    </location>
</feature>
<feature type="compositionally biased region" description="Basic and acidic residues" evidence="7">
    <location>
        <begin position="1"/>
        <end position="11"/>
    </location>
</feature>
<keyword evidence="11" id="KW-1185">Reference proteome</keyword>
<keyword evidence="3" id="KW-1003">Cell membrane</keyword>
<feature type="transmembrane region" description="Helical" evidence="8">
    <location>
        <begin position="59"/>
        <end position="84"/>
    </location>
</feature>
<feature type="transmembrane region" description="Helical" evidence="8">
    <location>
        <begin position="96"/>
        <end position="116"/>
    </location>
</feature>